<dbReference type="EMBL" id="PFBA01000022">
    <property type="protein sequence ID" value="PIT92455.1"/>
    <property type="molecule type" value="Genomic_DNA"/>
</dbReference>
<evidence type="ECO:0000313" key="3">
    <source>
        <dbReference type="Proteomes" id="UP000228635"/>
    </source>
</evidence>
<evidence type="ECO:0000313" key="2">
    <source>
        <dbReference type="EMBL" id="PIT92455.1"/>
    </source>
</evidence>
<evidence type="ECO:0000256" key="1">
    <source>
        <dbReference type="SAM" id="Phobius"/>
    </source>
</evidence>
<protein>
    <submittedName>
        <fullName evidence="2">Uncharacterized protein</fullName>
    </submittedName>
</protein>
<dbReference type="AlphaFoldDB" id="A0A2M6WI58"/>
<proteinExistence type="predicted"/>
<keyword evidence="1" id="KW-0812">Transmembrane</keyword>
<feature type="transmembrane region" description="Helical" evidence="1">
    <location>
        <begin position="63"/>
        <end position="84"/>
    </location>
</feature>
<keyword evidence="1" id="KW-1133">Transmembrane helix</keyword>
<sequence>MPSVARAHCPLCTAGAGALAVLAISLGISPVVVGLMIGSFALALGLWLARLPKKNYIPYQQTILTIIIFLGTIIPIMPFIRAYGPLYIALFGDYGTLFHNTYTINLFLVGSLLGALLVASAPMLSKKITKLQGTTLPFQGLMITFALLVTAALIIELGLWR</sequence>
<comment type="caution">
    <text evidence="2">The sequence shown here is derived from an EMBL/GenBank/DDBJ whole genome shotgun (WGS) entry which is preliminary data.</text>
</comment>
<feature type="transmembrane region" description="Helical" evidence="1">
    <location>
        <begin position="104"/>
        <end position="124"/>
    </location>
</feature>
<reference evidence="3" key="1">
    <citation type="submission" date="2017-09" db="EMBL/GenBank/DDBJ databases">
        <title>Depth-based differentiation of microbial function through sediment-hosted aquifers and enrichment of novel symbionts in the deep terrestrial subsurface.</title>
        <authorList>
            <person name="Probst A.J."/>
            <person name="Ladd B."/>
            <person name="Jarett J.K."/>
            <person name="Geller-Mcgrath D.E."/>
            <person name="Sieber C.M.K."/>
            <person name="Emerson J.B."/>
            <person name="Anantharaman K."/>
            <person name="Thomas B.C."/>
            <person name="Malmstrom R."/>
            <person name="Stieglmeier M."/>
            <person name="Klingl A."/>
            <person name="Woyke T."/>
            <person name="Ryan C.M."/>
            <person name="Banfield J.F."/>
        </authorList>
    </citation>
    <scope>NUCLEOTIDE SEQUENCE [LARGE SCALE GENOMIC DNA]</scope>
</reference>
<feature type="transmembrane region" description="Helical" evidence="1">
    <location>
        <begin position="136"/>
        <end position="160"/>
    </location>
</feature>
<accession>A0A2M6WI58</accession>
<organism evidence="2 3">
    <name type="scientific">Candidatus Harrisonbacteria bacterium CG10_big_fil_rev_8_21_14_0_10_42_17</name>
    <dbReference type="NCBI Taxonomy" id="1974584"/>
    <lineage>
        <taxon>Bacteria</taxon>
        <taxon>Candidatus Harrisoniibacteriota</taxon>
    </lineage>
</organism>
<dbReference type="Proteomes" id="UP000228635">
    <property type="component" value="Unassembled WGS sequence"/>
</dbReference>
<keyword evidence="1" id="KW-0472">Membrane</keyword>
<name>A0A2M6WI58_9BACT</name>
<gene>
    <name evidence="2" type="ORF">COU08_02375</name>
</gene>